<evidence type="ECO:0000256" key="1">
    <source>
        <dbReference type="ARBA" id="ARBA00002056"/>
    </source>
</evidence>
<dbReference type="InterPro" id="IPR003835">
    <property type="entry name" value="Glyco_trans_19"/>
</dbReference>
<keyword evidence="9 11" id="KW-0443">Lipid metabolism</keyword>
<dbReference type="Proteomes" id="UP000626148">
    <property type="component" value="Unassembled WGS sequence"/>
</dbReference>
<evidence type="ECO:0000256" key="10">
    <source>
        <dbReference type="ARBA" id="ARBA00048975"/>
    </source>
</evidence>
<evidence type="ECO:0000256" key="3">
    <source>
        <dbReference type="ARBA" id="ARBA00012687"/>
    </source>
</evidence>
<evidence type="ECO:0000256" key="5">
    <source>
        <dbReference type="ARBA" id="ARBA00022516"/>
    </source>
</evidence>
<accession>A0A918KFI8</accession>
<dbReference type="GO" id="GO:0016020">
    <property type="term" value="C:membrane"/>
    <property type="evidence" value="ECO:0007669"/>
    <property type="project" value="GOC"/>
</dbReference>
<sequence>MARPIRVALLAGETSGDILGAGLMQALRARHPDIEFGGIGGERMMAQGLDSRVSMERLSVMGIAEVVGRLRELFRIRRAYRDWCIHWRPDVFIGIDAPDFNIGLERQLREAGVKTMHYVSPSVWAWRQGRIHKIAKAVDHMLTLLPFEADFYQQHGVPVTFVGHTLADSLPVEPDRAAARQRLGLPLEERCLAVLPGSRGSEVARLAPLFLEAAARVQQETGPLTVLIPAANEYRREQIEAAVRRHGNSLHIQLYSGQSSDVMTAADGVLLASGTAALEAMLLKRPMVVSYKLNALTFRIMKAMATTQWVSLPNILAKTDWVPEHLQDDATVDNLSRDLIKILTDTDYRDQFEQRARFLHRQLARGADDQAAQAVLSVIEGN</sequence>
<evidence type="ECO:0000256" key="2">
    <source>
        <dbReference type="ARBA" id="ARBA00007868"/>
    </source>
</evidence>
<comment type="function">
    <text evidence="1 11">Condensation of UDP-2,3-diacylglucosamine and 2,3-diacylglucosamine-1-phosphate to form lipid A disaccharide, a precursor of lipid A, a phosphorylated glycolipid that anchors the lipopolysaccharide to the outer membrane of the cell.</text>
</comment>
<evidence type="ECO:0000256" key="11">
    <source>
        <dbReference type="HAMAP-Rule" id="MF_00392"/>
    </source>
</evidence>
<name>A0A918KFI8_9GAMM</name>
<dbReference type="Gene3D" id="3.40.50.2000">
    <property type="entry name" value="Glycogen Phosphorylase B"/>
    <property type="match status" value="1"/>
</dbReference>
<gene>
    <name evidence="11 12" type="primary">lpxB</name>
    <name evidence="12" type="ORF">GCM10007392_31830</name>
</gene>
<dbReference type="PANTHER" id="PTHR30372">
    <property type="entry name" value="LIPID-A-DISACCHARIDE SYNTHASE"/>
    <property type="match status" value="1"/>
</dbReference>
<keyword evidence="5 11" id="KW-0444">Lipid biosynthesis</keyword>
<evidence type="ECO:0000256" key="6">
    <source>
        <dbReference type="ARBA" id="ARBA00022556"/>
    </source>
</evidence>
<evidence type="ECO:0000256" key="7">
    <source>
        <dbReference type="ARBA" id="ARBA00022676"/>
    </source>
</evidence>
<dbReference type="GO" id="GO:0005543">
    <property type="term" value="F:phospholipid binding"/>
    <property type="evidence" value="ECO:0007669"/>
    <property type="project" value="TreeGrafter"/>
</dbReference>
<dbReference type="AlphaFoldDB" id="A0A918KFI8"/>
<dbReference type="RefSeq" id="WP_189610459.1">
    <property type="nucleotide sequence ID" value="NZ_BMXR01000008.1"/>
</dbReference>
<evidence type="ECO:0000313" key="12">
    <source>
        <dbReference type="EMBL" id="GGX61606.1"/>
    </source>
</evidence>
<reference evidence="12" key="1">
    <citation type="journal article" date="2014" name="Int. J. Syst. Evol. Microbiol.">
        <title>Complete genome sequence of Corynebacterium casei LMG S-19264T (=DSM 44701T), isolated from a smear-ripened cheese.</title>
        <authorList>
            <consortium name="US DOE Joint Genome Institute (JGI-PGF)"/>
            <person name="Walter F."/>
            <person name="Albersmeier A."/>
            <person name="Kalinowski J."/>
            <person name="Ruckert C."/>
        </authorList>
    </citation>
    <scope>NUCLEOTIDE SEQUENCE</scope>
    <source>
        <strain evidence="12">KCTC 22169</strain>
    </source>
</reference>
<dbReference type="GO" id="GO:0008915">
    <property type="term" value="F:lipid-A-disaccharide synthase activity"/>
    <property type="evidence" value="ECO:0007669"/>
    <property type="project" value="UniProtKB-UniRule"/>
</dbReference>
<protein>
    <recommendedName>
        <fullName evidence="4 11">Lipid-A-disaccharide synthase</fullName>
        <ecNumber evidence="3 11">2.4.1.182</ecNumber>
    </recommendedName>
</protein>
<keyword evidence="6 11" id="KW-0441">Lipid A biosynthesis</keyword>
<dbReference type="HAMAP" id="MF_00392">
    <property type="entry name" value="LpxB"/>
    <property type="match status" value="1"/>
</dbReference>
<evidence type="ECO:0000256" key="4">
    <source>
        <dbReference type="ARBA" id="ARBA00020902"/>
    </source>
</evidence>
<dbReference type="GO" id="GO:0009245">
    <property type="term" value="P:lipid A biosynthetic process"/>
    <property type="evidence" value="ECO:0007669"/>
    <property type="project" value="UniProtKB-UniRule"/>
</dbReference>
<comment type="similarity">
    <text evidence="2 11">Belongs to the LpxB family.</text>
</comment>
<dbReference type="SUPFAM" id="SSF53756">
    <property type="entry name" value="UDP-Glycosyltransferase/glycogen phosphorylase"/>
    <property type="match status" value="1"/>
</dbReference>
<comment type="catalytic activity">
    <reaction evidence="10 11">
        <text>a lipid X + a UDP-2-N,3-O-bis[(3R)-3-hydroxyacyl]-alpha-D-glucosamine = a lipid A disaccharide + UDP + H(+)</text>
        <dbReference type="Rhea" id="RHEA:67828"/>
        <dbReference type="ChEBI" id="CHEBI:15378"/>
        <dbReference type="ChEBI" id="CHEBI:58223"/>
        <dbReference type="ChEBI" id="CHEBI:137748"/>
        <dbReference type="ChEBI" id="CHEBI:176338"/>
        <dbReference type="ChEBI" id="CHEBI:176343"/>
        <dbReference type="EC" id="2.4.1.182"/>
    </reaction>
</comment>
<keyword evidence="8 11" id="KW-0808">Transferase</keyword>
<dbReference type="Pfam" id="PF02684">
    <property type="entry name" value="LpxB"/>
    <property type="match status" value="1"/>
</dbReference>
<proteinExistence type="inferred from homology"/>
<evidence type="ECO:0000313" key="13">
    <source>
        <dbReference type="Proteomes" id="UP000626148"/>
    </source>
</evidence>
<dbReference type="NCBIfam" id="TIGR00215">
    <property type="entry name" value="lpxB"/>
    <property type="match status" value="1"/>
</dbReference>
<organism evidence="12 13">
    <name type="scientific">Saccharospirillum salsuginis</name>
    <dbReference type="NCBI Taxonomy" id="418750"/>
    <lineage>
        <taxon>Bacteria</taxon>
        <taxon>Pseudomonadati</taxon>
        <taxon>Pseudomonadota</taxon>
        <taxon>Gammaproteobacteria</taxon>
        <taxon>Oceanospirillales</taxon>
        <taxon>Saccharospirillaceae</taxon>
        <taxon>Saccharospirillum</taxon>
    </lineage>
</organism>
<dbReference type="PANTHER" id="PTHR30372:SF4">
    <property type="entry name" value="LIPID-A-DISACCHARIDE SYNTHASE, MITOCHONDRIAL-RELATED"/>
    <property type="match status" value="1"/>
</dbReference>
<comment type="caution">
    <text evidence="12">The sequence shown here is derived from an EMBL/GenBank/DDBJ whole genome shotgun (WGS) entry which is preliminary data.</text>
</comment>
<evidence type="ECO:0000256" key="9">
    <source>
        <dbReference type="ARBA" id="ARBA00023098"/>
    </source>
</evidence>
<keyword evidence="13" id="KW-1185">Reference proteome</keyword>
<dbReference type="EMBL" id="BMXR01000008">
    <property type="protein sequence ID" value="GGX61606.1"/>
    <property type="molecule type" value="Genomic_DNA"/>
</dbReference>
<dbReference type="EC" id="2.4.1.182" evidence="3 11"/>
<keyword evidence="7 11" id="KW-0328">Glycosyltransferase</keyword>
<reference evidence="12" key="2">
    <citation type="submission" date="2020-09" db="EMBL/GenBank/DDBJ databases">
        <authorList>
            <person name="Sun Q."/>
            <person name="Kim S."/>
        </authorList>
    </citation>
    <scope>NUCLEOTIDE SEQUENCE</scope>
    <source>
        <strain evidence="12">KCTC 22169</strain>
    </source>
</reference>
<comment type="pathway">
    <text evidence="11">Bacterial outer membrane biogenesis; LPS lipid A biosynthesis.</text>
</comment>
<evidence type="ECO:0000256" key="8">
    <source>
        <dbReference type="ARBA" id="ARBA00022679"/>
    </source>
</evidence>